<dbReference type="PROSITE" id="PS51782">
    <property type="entry name" value="LYSM"/>
    <property type="match status" value="1"/>
</dbReference>
<dbReference type="InterPro" id="IPR010611">
    <property type="entry name" value="3D_dom"/>
</dbReference>
<dbReference type="RefSeq" id="WP_189020210.1">
    <property type="nucleotide sequence ID" value="NZ_BMHE01000069.1"/>
</dbReference>
<dbReference type="Pfam" id="PF01476">
    <property type="entry name" value="LysM"/>
    <property type="match status" value="1"/>
</dbReference>
<dbReference type="SUPFAM" id="SSF54106">
    <property type="entry name" value="LysM domain"/>
    <property type="match status" value="1"/>
</dbReference>
<dbReference type="InterPro" id="IPR059180">
    <property type="entry name" value="3D_YorM"/>
</dbReference>
<dbReference type="SMART" id="SM00257">
    <property type="entry name" value="LysM"/>
    <property type="match status" value="1"/>
</dbReference>
<feature type="compositionally biased region" description="Polar residues" evidence="2">
    <location>
        <begin position="57"/>
        <end position="69"/>
    </location>
</feature>
<feature type="compositionally biased region" description="Low complexity" evidence="2">
    <location>
        <begin position="41"/>
        <end position="56"/>
    </location>
</feature>
<dbReference type="SUPFAM" id="SSF50685">
    <property type="entry name" value="Barwin-like endoglucanases"/>
    <property type="match status" value="1"/>
</dbReference>
<evidence type="ECO:0000313" key="5">
    <source>
        <dbReference type="EMBL" id="GGA13277.1"/>
    </source>
</evidence>
<evidence type="ECO:0000256" key="2">
    <source>
        <dbReference type="SAM" id="MobiDB-lite"/>
    </source>
</evidence>
<dbReference type="InterPro" id="IPR051933">
    <property type="entry name" value="Resuscitation_pf_RpfB"/>
</dbReference>
<dbReference type="Proteomes" id="UP000615455">
    <property type="component" value="Unassembled WGS sequence"/>
</dbReference>
<feature type="signal peptide" evidence="3">
    <location>
        <begin position="1"/>
        <end position="23"/>
    </location>
</feature>
<name>A0ABQ1FHK2_9BACL</name>
<proteinExistence type="predicted"/>
<evidence type="ECO:0000256" key="1">
    <source>
        <dbReference type="ARBA" id="ARBA00022729"/>
    </source>
</evidence>
<feature type="region of interest" description="Disordered" evidence="2">
    <location>
        <begin position="37"/>
        <end position="69"/>
    </location>
</feature>
<accession>A0ABQ1FHK2</accession>
<dbReference type="InterPro" id="IPR018392">
    <property type="entry name" value="LysM"/>
</dbReference>
<evidence type="ECO:0000259" key="4">
    <source>
        <dbReference type="PROSITE" id="PS51782"/>
    </source>
</evidence>
<dbReference type="EMBL" id="BMHE01000069">
    <property type="protein sequence ID" value="GGA13277.1"/>
    <property type="molecule type" value="Genomic_DNA"/>
</dbReference>
<organism evidence="5 6">
    <name type="scientific">Paenibacillus marchantiophytorum</name>
    <dbReference type="NCBI Taxonomy" id="1619310"/>
    <lineage>
        <taxon>Bacteria</taxon>
        <taxon>Bacillati</taxon>
        <taxon>Bacillota</taxon>
        <taxon>Bacilli</taxon>
        <taxon>Bacillales</taxon>
        <taxon>Paenibacillaceae</taxon>
        <taxon>Paenibacillus</taxon>
    </lineage>
</organism>
<dbReference type="CDD" id="cd00118">
    <property type="entry name" value="LysM"/>
    <property type="match status" value="1"/>
</dbReference>
<dbReference type="InterPro" id="IPR036779">
    <property type="entry name" value="LysM_dom_sf"/>
</dbReference>
<sequence length="235" mass="25447">MFRKICFMILTLPILFSFMQANSAYSYPIGDEDPGMPSTYSFASNPSSAEPSAETSQFSDPTPTPSPQLYQVNRGDTLYRIARNFNIDVSDLIAANQIGDPNHLTIGQNISIPILEGSSGLAAEQPKIIKKVINTTLTAYTAGFESTGKKASHPQYGITYSGKKAKEGRTIAVDPAVIPLGSTVFIEGIGIRKAEDIGSAIRGSRIDVFMNDLGEAQEFGVKKNVKVYLLDKENV</sequence>
<feature type="domain" description="LysM" evidence="4">
    <location>
        <begin position="68"/>
        <end position="112"/>
    </location>
</feature>
<keyword evidence="6" id="KW-1185">Reference proteome</keyword>
<gene>
    <name evidence="5" type="ORF">GCM10008018_67760</name>
</gene>
<feature type="chain" id="PRO_5047320612" description="LysM domain-containing protein" evidence="3">
    <location>
        <begin position="24"/>
        <end position="235"/>
    </location>
</feature>
<evidence type="ECO:0000256" key="3">
    <source>
        <dbReference type="SAM" id="SignalP"/>
    </source>
</evidence>
<protein>
    <recommendedName>
        <fullName evidence="4">LysM domain-containing protein</fullName>
    </recommendedName>
</protein>
<dbReference type="InterPro" id="IPR036908">
    <property type="entry name" value="RlpA-like_sf"/>
</dbReference>
<dbReference type="Gene3D" id="2.40.40.10">
    <property type="entry name" value="RlpA-like domain"/>
    <property type="match status" value="1"/>
</dbReference>
<reference evidence="6" key="1">
    <citation type="journal article" date="2019" name="Int. J. Syst. Evol. Microbiol.">
        <title>The Global Catalogue of Microorganisms (GCM) 10K type strain sequencing project: providing services to taxonomists for standard genome sequencing and annotation.</title>
        <authorList>
            <consortium name="The Broad Institute Genomics Platform"/>
            <consortium name="The Broad Institute Genome Sequencing Center for Infectious Disease"/>
            <person name="Wu L."/>
            <person name="Ma J."/>
        </authorList>
    </citation>
    <scope>NUCLEOTIDE SEQUENCE [LARGE SCALE GENOMIC DNA]</scope>
    <source>
        <strain evidence="6">CGMCC 1.15043</strain>
    </source>
</reference>
<comment type="caution">
    <text evidence="5">The sequence shown here is derived from an EMBL/GenBank/DDBJ whole genome shotgun (WGS) entry which is preliminary data.</text>
</comment>
<dbReference type="Gene3D" id="3.10.350.10">
    <property type="entry name" value="LysM domain"/>
    <property type="match status" value="1"/>
</dbReference>
<dbReference type="PANTHER" id="PTHR39160:SF4">
    <property type="entry name" value="RESUSCITATION-PROMOTING FACTOR RPFB"/>
    <property type="match status" value="1"/>
</dbReference>
<dbReference type="CDD" id="cd14667">
    <property type="entry name" value="3D_containing_proteins"/>
    <property type="match status" value="1"/>
</dbReference>
<dbReference type="Pfam" id="PF06725">
    <property type="entry name" value="3D"/>
    <property type="match status" value="1"/>
</dbReference>
<dbReference type="PANTHER" id="PTHR39160">
    <property type="entry name" value="CELL WALL-BINDING PROTEIN YOCH"/>
    <property type="match status" value="1"/>
</dbReference>
<evidence type="ECO:0000313" key="6">
    <source>
        <dbReference type="Proteomes" id="UP000615455"/>
    </source>
</evidence>
<keyword evidence="1 3" id="KW-0732">Signal</keyword>